<evidence type="ECO:0000313" key="1">
    <source>
        <dbReference type="EMBL" id="KAI3765316.1"/>
    </source>
</evidence>
<sequence>MNLDRFWFGSPPDLVHDESRSDLVCTPPDLLVYCICQSLPPSILYLNELNSPTLSVYDFADLEAAMKSQGKQSICIEHKHKNTEINDLGLERDDSAYVLGKNVLPI</sequence>
<dbReference type="EMBL" id="CM042011">
    <property type="protein sequence ID" value="KAI3765316.1"/>
    <property type="molecule type" value="Genomic_DNA"/>
</dbReference>
<proteinExistence type="predicted"/>
<keyword evidence="2" id="KW-1185">Reference proteome</keyword>
<reference evidence="2" key="1">
    <citation type="journal article" date="2022" name="Mol. Ecol. Resour.">
        <title>The genomes of chicory, endive, great burdock and yacon provide insights into Asteraceae palaeo-polyploidization history and plant inulin production.</title>
        <authorList>
            <person name="Fan W."/>
            <person name="Wang S."/>
            <person name="Wang H."/>
            <person name="Wang A."/>
            <person name="Jiang F."/>
            <person name="Liu H."/>
            <person name="Zhao H."/>
            <person name="Xu D."/>
            <person name="Zhang Y."/>
        </authorList>
    </citation>
    <scope>NUCLEOTIDE SEQUENCE [LARGE SCALE GENOMIC DNA]</scope>
    <source>
        <strain evidence="2">cv. Punajuju</strain>
    </source>
</reference>
<gene>
    <name evidence="1" type="ORF">L2E82_15346</name>
</gene>
<dbReference type="Proteomes" id="UP001055811">
    <property type="component" value="Linkage Group LG03"/>
</dbReference>
<comment type="caution">
    <text evidence="1">The sequence shown here is derived from an EMBL/GenBank/DDBJ whole genome shotgun (WGS) entry which is preliminary data.</text>
</comment>
<name>A0ACB9F301_CICIN</name>
<evidence type="ECO:0000313" key="2">
    <source>
        <dbReference type="Proteomes" id="UP001055811"/>
    </source>
</evidence>
<reference evidence="1 2" key="2">
    <citation type="journal article" date="2022" name="Mol. Ecol. Resour.">
        <title>The genomes of chicory, endive, great burdock and yacon provide insights into Asteraceae paleo-polyploidization history and plant inulin production.</title>
        <authorList>
            <person name="Fan W."/>
            <person name="Wang S."/>
            <person name="Wang H."/>
            <person name="Wang A."/>
            <person name="Jiang F."/>
            <person name="Liu H."/>
            <person name="Zhao H."/>
            <person name="Xu D."/>
            <person name="Zhang Y."/>
        </authorList>
    </citation>
    <scope>NUCLEOTIDE SEQUENCE [LARGE SCALE GENOMIC DNA]</scope>
    <source>
        <strain evidence="2">cv. Punajuju</strain>
        <tissue evidence="1">Leaves</tissue>
    </source>
</reference>
<protein>
    <submittedName>
        <fullName evidence="1">Uncharacterized protein</fullName>
    </submittedName>
</protein>
<organism evidence="1 2">
    <name type="scientific">Cichorium intybus</name>
    <name type="common">Chicory</name>
    <dbReference type="NCBI Taxonomy" id="13427"/>
    <lineage>
        <taxon>Eukaryota</taxon>
        <taxon>Viridiplantae</taxon>
        <taxon>Streptophyta</taxon>
        <taxon>Embryophyta</taxon>
        <taxon>Tracheophyta</taxon>
        <taxon>Spermatophyta</taxon>
        <taxon>Magnoliopsida</taxon>
        <taxon>eudicotyledons</taxon>
        <taxon>Gunneridae</taxon>
        <taxon>Pentapetalae</taxon>
        <taxon>asterids</taxon>
        <taxon>campanulids</taxon>
        <taxon>Asterales</taxon>
        <taxon>Asteraceae</taxon>
        <taxon>Cichorioideae</taxon>
        <taxon>Cichorieae</taxon>
        <taxon>Cichoriinae</taxon>
        <taxon>Cichorium</taxon>
    </lineage>
</organism>
<accession>A0ACB9F301</accession>